<dbReference type="Gene3D" id="3.40.50.150">
    <property type="entry name" value="Vaccinia Virus protein VP39"/>
    <property type="match status" value="1"/>
</dbReference>
<reference evidence="5 6" key="1">
    <citation type="journal article" date="2015" name="Nature">
        <title>rRNA introns, odd ribosomes, and small enigmatic genomes across a large radiation of phyla.</title>
        <authorList>
            <person name="Brown C.T."/>
            <person name="Hug L.A."/>
            <person name="Thomas B.C."/>
            <person name="Sharon I."/>
            <person name="Castelle C.J."/>
            <person name="Singh A."/>
            <person name="Wilkins M.J."/>
            <person name="Williams K.H."/>
            <person name="Banfield J.F."/>
        </authorList>
    </citation>
    <scope>NUCLEOTIDE SEQUENCE [LARGE SCALE GENOMIC DNA]</scope>
</reference>
<proteinExistence type="predicted"/>
<evidence type="ECO:0000256" key="3">
    <source>
        <dbReference type="ARBA" id="ARBA00022691"/>
    </source>
</evidence>
<protein>
    <recommendedName>
        <fullName evidence="4">Methyltransferase domain-containing protein</fullName>
    </recommendedName>
</protein>
<comment type="caution">
    <text evidence="5">The sequence shown here is derived from an EMBL/GenBank/DDBJ whole genome shotgun (WGS) entry which is preliminary data.</text>
</comment>
<evidence type="ECO:0000256" key="1">
    <source>
        <dbReference type="ARBA" id="ARBA00022603"/>
    </source>
</evidence>
<dbReference type="InterPro" id="IPR025714">
    <property type="entry name" value="Methyltranfer_dom"/>
</dbReference>
<evidence type="ECO:0000259" key="4">
    <source>
        <dbReference type="Pfam" id="PF13847"/>
    </source>
</evidence>
<evidence type="ECO:0000256" key="2">
    <source>
        <dbReference type="ARBA" id="ARBA00022679"/>
    </source>
</evidence>
<dbReference type="GO" id="GO:0016279">
    <property type="term" value="F:protein-lysine N-methyltransferase activity"/>
    <property type="evidence" value="ECO:0007669"/>
    <property type="project" value="InterPro"/>
</dbReference>
<organism evidence="5 6">
    <name type="scientific">Candidatus Gottesmanbacteria bacterium GW2011_GWC2_39_8</name>
    <dbReference type="NCBI Taxonomy" id="1618450"/>
    <lineage>
        <taxon>Bacteria</taxon>
        <taxon>Candidatus Gottesmaniibacteriota</taxon>
    </lineage>
</organism>
<gene>
    <name evidence="5" type="ORF">UT63_C0116G0003</name>
</gene>
<dbReference type="GO" id="GO:0032259">
    <property type="term" value="P:methylation"/>
    <property type="evidence" value="ECO:0007669"/>
    <property type="project" value="UniProtKB-KW"/>
</dbReference>
<keyword evidence="3" id="KW-0949">S-adenosyl-L-methionine</keyword>
<dbReference type="AlphaFoldDB" id="A0A0G0SW09"/>
<dbReference type="InterPro" id="IPR029063">
    <property type="entry name" value="SAM-dependent_MTases_sf"/>
</dbReference>
<keyword evidence="1" id="KW-0489">Methyltransferase</keyword>
<dbReference type="Proteomes" id="UP000034539">
    <property type="component" value="Unassembled WGS sequence"/>
</dbReference>
<dbReference type="SUPFAM" id="SSF53335">
    <property type="entry name" value="S-adenosyl-L-methionine-dependent methyltransferases"/>
    <property type="match status" value="1"/>
</dbReference>
<accession>A0A0G0SW09</accession>
<keyword evidence="2" id="KW-0808">Transferase</keyword>
<dbReference type="InterPro" id="IPR026170">
    <property type="entry name" value="FAM173A/B"/>
</dbReference>
<dbReference type="Pfam" id="PF13847">
    <property type="entry name" value="Methyltransf_31"/>
    <property type="match status" value="1"/>
</dbReference>
<dbReference type="PANTHER" id="PTHR13610">
    <property type="entry name" value="METHYLTRANSFERASE DOMAIN-CONTAINING PROTEIN"/>
    <property type="match status" value="1"/>
</dbReference>
<evidence type="ECO:0000313" key="6">
    <source>
        <dbReference type="Proteomes" id="UP000034539"/>
    </source>
</evidence>
<name>A0A0G0SW09_9BACT</name>
<evidence type="ECO:0000313" key="5">
    <source>
        <dbReference type="EMBL" id="KKR29787.1"/>
    </source>
</evidence>
<sequence>MENLIYLFILSILIPFAITGISAAPFVPTAKKDLERIINFSRIPKGGKLTLIELGCGTGRVLFEFARKFNNLNLIGIEMHPFLYFFTKIKAASLHLKSKVNIKFSNFYKSDLNSADIVYLYLLPRVMPKVRQKLEKDLKSGTKVISYAFPISGWDPKEISKEEKCLPIYLYERP</sequence>
<dbReference type="EMBL" id="LBXN01000116">
    <property type="protein sequence ID" value="KKR29787.1"/>
    <property type="molecule type" value="Genomic_DNA"/>
</dbReference>
<dbReference type="PANTHER" id="PTHR13610:SF9">
    <property type="entry name" value="FI06469P"/>
    <property type="match status" value="1"/>
</dbReference>
<feature type="domain" description="Methyltransferase" evidence="4">
    <location>
        <begin position="48"/>
        <end position="161"/>
    </location>
</feature>